<dbReference type="GO" id="GO:0006313">
    <property type="term" value="P:DNA transposition"/>
    <property type="evidence" value="ECO:0007669"/>
    <property type="project" value="InterPro"/>
</dbReference>
<dbReference type="SUPFAM" id="SSF143422">
    <property type="entry name" value="Transposase IS200-like"/>
    <property type="match status" value="1"/>
</dbReference>
<dbReference type="EMBL" id="FMWO01000032">
    <property type="protein sequence ID" value="SCZ84728.1"/>
    <property type="molecule type" value="Genomic_DNA"/>
</dbReference>
<sequence>MIIKRAVSLACREDYRHADWVAASKLRHREPTIWRRLFWEHQIRGENDFVRHVDYIHLTLQLH</sequence>
<organism evidence="1 2">
    <name type="scientific">Nitrosomonas mobilis</name>
    <dbReference type="NCBI Taxonomy" id="51642"/>
    <lineage>
        <taxon>Bacteria</taxon>
        <taxon>Pseudomonadati</taxon>
        <taxon>Pseudomonadota</taxon>
        <taxon>Betaproteobacteria</taxon>
        <taxon>Nitrosomonadales</taxon>
        <taxon>Nitrosomonadaceae</taxon>
        <taxon>Nitrosomonas</taxon>
    </lineage>
</organism>
<dbReference type="AlphaFoldDB" id="A0A1G5SC87"/>
<proteinExistence type="predicted"/>
<dbReference type="STRING" id="51642.NSMM_260024"/>
<evidence type="ECO:0000313" key="1">
    <source>
        <dbReference type="EMBL" id="SCZ84728.1"/>
    </source>
</evidence>
<name>A0A1G5SC87_9PROT</name>
<reference evidence="1 2" key="1">
    <citation type="submission" date="2016-10" db="EMBL/GenBank/DDBJ databases">
        <authorList>
            <person name="de Groot N.N."/>
        </authorList>
    </citation>
    <scope>NUCLEOTIDE SEQUENCE [LARGE SCALE GENOMIC DNA]</scope>
    <source>
        <strain evidence="1">1</strain>
    </source>
</reference>
<evidence type="ECO:0000313" key="2">
    <source>
        <dbReference type="Proteomes" id="UP000198729"/>
    </source>
</evidence>
<accession>A0A1G5SC87</accession>
<dbReference type="GO" id="GO:0003677">
    <property type="term" value="F:DNA binding"/>
    <property type="evidence" value="ECO:0007669"/>
    <property type="project" value="InterPro"/>
</dbReference>
<keyword evidence="2" id="KW-1185">Reference proteome</keyword>
<dbReference type="GO" id="GO:0004803">
    <property type="term" value="F:transposase activity"/>
    <property type="evidence" value="ECO:0007669"/>
    <property type="project" value="InterPro"/>
</dbReference>
<dbReference type="Gene3D" id="3.30.70.1290">
    <property type="entry name" value="Transposase IS200-like"/>
    <property type="match status" value="1"/>
</dbReference>
<evidence type="ECO:0008006" key="3">
    <source>
        <dbReference type="Google" id="ProtNLM"/>
    </source>
</evidence>
<protein>
    <recommendedName>
        <fullName evidence="3">Transposase</fullName>
    </recommendedName>
</protein>
<dbReference type="InterPro" id="IPR036515">
    <property type="entry name" value="Transposase_17_sf"/>
</dbReference>
<dbReference type="Proteomes" id="UP000198729">
    <property type="component" value="Unassembled WGS sequence"/>
</dbReference>
<gene>
    <name evidence="1" type="ORF">NSMM_260024</name>
</gene>